<keyword evidence="10" id="KW-1185">Reference proteome</keyword>
<name>D3P9U3_DEFDS</name>
<dbReference type="Gene3D" id="2.60.120.260">
    <property type="entry name" value="Galactose-binding domain-like"/>
    <property type="match status" value="1"/>
</dbReference>
<dbReference type="eggNOG" id="COG3210">
    <property type="taxonomic scope" value="Bacteria"/>
</dbReference>
<dbReference type="AlphaFoldDB" id="D3P9U3"/>
<dbReference type="Pfam" id="PF14295">
    <property type="entry name" value="PAN_4"/>
    <property type="match status" value="1"/>
</dbReference>
<keyword evidence="4" id="KW-1133">Transmembrane helix</keyword>
<dbReference type="PANTHER" id="PTHR24269:SF16">
    <property type="entry name" value="PROTEIN SLG1"/>
    <property type="match status" value="1"/>
</dbReference>
<dbReference type="InterPro" id="IPR027576">
    <property type="entry name" value="Choice_anch_C_dom"/>
</dbReference>
<dbReference type="OrthoDB" id="9178925at2"/>
<feature type="domain" description="WSC" evidence="8">
    <location>
        <begin position="40"/>
        <end position="135"/>
    </location>
</feature>
<dbReference type="Gene3D" id="3.50.4.10">
    <property type="entry name" value="Hepatocyte Growth Factor"/>
    <property type="match status" value="1"/>
</dbReference>
<evidence type="ECO:0000259" key="8">
    <source>
        <dbReference type="PROSITE" id="PS51212"/>
    </source>
</evidence>
<evidence type="ECO:0000256" key="6">
    <source>
        <dbReference type="ARBA" id="ARBA00023180"/>
    </source>
</evidence>
<proteinExistence type="predicted"/>
<keyword evidence="3 7" id="KW-0732">Signal</keyword>
<feature type="chain" id="PRO_5003048025" description="WSC domain-containing protein" evidence="7">
    <location>
        <begin position="21"/>
        <end position="1036"/>
    </location>
</feature>
<evidence type="ECO:0000256" key="3">
    <source>
        <dbReference type="ARBA" id="ARBA00022729"/>
    </source>
</evidence>
<gene>
    <name evidence="9" type="ordered locus">DEFDS_2033</name>
</gene>
<organism evidence="9 10">
    <name type="scientific">Deferribacter desulfuricans (strain DSM 14783 / JCM 11476 / NBRC 101012 / SSM1)</name>
    <dbReference type="NCBI Taxonomy" id="639282"/>
    <lineage>
        <taxon>Bacteria</taxon>
        <taxon>Pseudomonadati</taxon>
        <taxon>Deferribacterota</taxon>
        <taxon>Deferribacteres</taxon>
        <taxon>Deferribacterales</taxon>
        <taxon>Deferribacteraceae</taxon>
        <taxon>Deferribacter</taxon>
    </lineage>
</organism>
<accession>D3P9U3</accession>
<reference evidence="9 10" key="1">
    <citation type="journal article" date="2010" name="DNA Res.">
        <title>Bacterial lifestyle in a deep-sea hydrothermal vent chimney revealed by the genome sequence of the thermophilic bacterium Deferribacter desulfuricans SSM1.</title>
        <authorList>
            <person name="Takaki Y."/>
            <person name="Shimamura S."/>
            <person name="Nakagawa S."/>
            <person name="Fukuhara Y."/>
            <person name="Horikawa H."/>
            <person name="Ankai A."/>
            <person name="Harada T."/>
            <person name="Hosoyama A."/>
            <person name="Oguchi A."/>
            <person name="Fukui S."/>
            <person name="Fujita N."/>
            <person name="Takami H."/>
            <person name="Takai K."/>
        </authorList>
    </citation>
    <scope>NUCLEOTIDE SEQUENCE [LARGE SCALE GENOMIC DNA]</scope>
    <source>
        <strain evidence="10">DSM 14783 / JCM 11476 / NBRC 101012 / SSM1</strain>
    </source>
</reference>
<dbReference type="InterPro" id="IPR003609">
    <property type="entry name" value="Pan_app"/>
</dbReference>
<dbReference type="InterPro" id="IPR002889">
    <property type="entry name" value="WSC_carb-bd"/>
</dbReference>
<keyword evidence="6" id="KW-0325">Glycoprotein</keyword>
<dbReference type="EMBL" id="AP011529">
    <property type="protein sequence ID" value="BAI81483.1"/>
    <property type="molecule type" value="Genomic_DNA"/>
</dbReference>
<dbReference type="eggNOG" id="COG3591">
    <property type="taxonomic scope" value="Bacteria"/>
</dbReference>
<dbReference type="HOGENOM" id="CLU_293336_0_0_0"/>
<keyword evidence="5" id="KW-0472">Membrane</keyword>
<dbReference type="eggNOG" id="COG5513">
    <property type="taxonomic scope" value="Bacteria"/>
</dbReference>
<dbReference type="GO" id="GO:0005886">
    <property type="term" value="C:plasma membrane"/>
    <property type="evidence" value="ECO:0007669"/>
    <property type="project" value="TreeGrafter"/>
</dbReference>
<dbReference type="InterPro" id="IPR051836">
    <property type="entry name" value="Kremen_rcpt"/>
</dbReference>
<evidence type="ECO:0000313" key="9">
    <source>
        <dbReference type="EMBL" id="BAI81483.1"/>
    </source>
</evidence>
<dbReference type="SUPFAM" id="SSF49785">
    <property type="entry name" value="Galactose-binding domain-like"/>
    <property type="match status" value="1"/>
</dbReference>
<keyword evidence="2" id="KW-0812">Transmembrane</keyword>
<dbReference type="InterPro" id="IPR008979">
    <property type="entry name" value="Galactose-bd-like_sf"/>
</dbReference>
<dbReference type="STRING" id="639282.DEFDS_2033"/>
<sequence>MKKIILACILLISLYGFTYAQNNKIIYDSSLGGENFLDNQYNFLGCYKDQGDPFGTKGRDLDGFMYGSNQMTPQMCINLCAQKGFKYAGVQYSTQCFCGNSYGKYGVANNCNMKCSGDQNQICGGTWANSVYLASNIKPPKTNINGKTNLIKNGSFELGPQHVGSWLTLSKGSNKINNWTITKGSIDLIENYWQSSHGKRSIDMCGSTCGAISQNINTAPGTTYQLTFDLAGNPDNQGIKYLKVIAGSVSKTFQFNTTGKNKRNMGWIKKSLTFTATSNITNISFIALDNNPSAWGPAIDNVKIVRISNINTSNNINNHALTTINVAGSWDTNFGKMNLIQRGNTVTGSYTHDKGRLTGTINGNVLTGKWSEYPSYKPPHDAGDLQFVFSKDGTKFTGKWRYGFGGNIWNGDWNGTKVSTNSANSEKTNSDNYLNDYFKNSPYAEDWFKNWNVIKTGTLPDGTVAKIAGVNNRFGWYYPVKKIGDAMPPEGAHGAALYLHPISTTEPTHLKGKYYVNSNDKSLMFRVAGNKNGDWVMEVRINGVKAFERVIDGKKWYELTIPLQKYYGQTIDVDLYIKANGWYFEYAFIDEIKFINTQYTENGFEYSTDRPGYDYKNFDLPQNNAMLCKQACDNDPKCKAWTFVKPGYQGPNPRCWLKYAVPNPVLNTFTISGVKKENPQNTNHQPLSKIDYHDDFNFLNKDFWLPLEWQTLKYAPNKIYINNGILDLKCNYTDRSGFLASKAIKIDKGDIITIKRRVKVHYANQYFEGGIWFYQTDNPDLTPAANLSQWSNKLGRFLFQVTYYNYYYEKPGVTQYVPTKHGFVIAGYDWRNKQNYKVFQPIWDRWFEEEIVYDSSSNIAIYKINGQTAQVFTADLTSPYIRFIMHSYGWYTGHDIQVDWIDIKVHSKNNTNITNTVNTSNSFKISDCGLYQFKGEYIPKLMPETLNPNIKKVYLTCAINNVPKNTEIVAQWYYYQPNGEKLFIANYPYKITKDNYSGYITYYIEMPPEKTWPQGKYEIILTNKGLPLKNINFNMK</sequence>
<dbReference type="Pfam" id="PF01822">
    <property type="entry name" value="WSC"/>
    <property type="match status" value="1"/>
</dbReference>
<evidence type="ECO:0000256" key="2">
    <source>
        <dbReference type="ARBA" id="ARBA00022692"/>
    </source>
</evidence>
<dbReference type="PROSITE" id="PS51212">
    <property type="entry name" value="WSC"/>
    <property type="match status" value="1"/>
</dbReference>
<evidence type="ECO:0000256" key="1">
    <source>
        <dbReference type="ARBA" id="ARBA00004167"/>
    </source>
</evidence>
<dbReference type="KEGG" id="ddf:DEFDS_2033"/>
<comment type="subcellular location">
    <subcellularLocation>
        <location evidence="1">Membrane</location>
        <topology evidence="1">Single-pass membrane protein</topology>
    </subcellularLocation>
</comment>
<dbReference type="InterPro" id="IPR006946">
    <property type="entry name" value="DGR2-like_dom"/>
</dbReference>
<dbReference type="SUPFAM" id="SSF57414">
    <property type="entry name" value="Hairpin loop containing domain-like"/>
    <property type="match status" value="1"/>
</dbReference>
<evidence type="ECO:0000256" key="5">
    <source>
        <dbReference type="ARBA" id="ARBA00023136"/>
    </source>
</evidence>
<dbReference type="PANTHER" id="PTHR24269">
    <property type="entry name" value="KREMEN PROTEIN"/>
    <property type="match status" value="1"/>
</dbReference>
<feature type="signal peptide" evidence="7">
    <location>
        <begin position="1"/>
        <end position="20"/>
    </location>
</feature>
<evidence type="ECO:0000256" key="7">
    <source>
        <dbReference type="SAM" id="SignalP"/>
    </source>
</evidence>
<evidence type="ECO:0000256" key="4">
    <source>
        <dbReference type="ARBA" id="ARBA00022989"/>
    </source>
</evidence>
<protein>
    <recommendedName>
        <fullName evidence="8">WSC domain-containing protein</fullName>
    </recommendedName>
</protein>
<dbReference type="NCBIfam" id="TIGR04362">
    <property type="entry name" value="choice_anch_C"/>
    <property type="match status" value="1"/>
</dbReference>
<evidence type="ECO:0000313" key="10">
    <source>
        <dbReference type="Proteomes" id="UP000001520"/>
    </source>
</evidence>
<dbReference type="Pfam" id="PF04862">
    <property type="entry name" value="DUF642"/>
    <property type="match status" value="1"/>
</dbReference>
<dbReference type="Proteomes" id="UP000001520">
    <property type="component" value="Chromosome"/>
</dbReference>
<dbReference type="SMART" id="SM00321">
    <property type="entry name" value="WSC"/>
    <property type="match status" value="1"/>
</dbReference>
<dbReference type="RefSeq" id="WP_013008728.1">
    <property type="nucleotide sequence ID" value="NC_013939.1"/>
</dbReference>